<name>A0ABS6ZHF5_9ACTN</name>
<dbReference type="PRINTS" id="PR00364">
    <property type="entry name" value="DISEASERSIST"/>
</dbReference>
<dbReference type="PANTHER" id="PTHR47691">
    <property type="entry name" value="REGULATOR-RELATED"/>
    <property type="match status" value="1"/>
</dbReference>
<dbReference type="InterPro" id="IPR041664">
    <property type="entry name" value="AAA_16"/>
</dbReference>
<keyword evidence="3" id="KW-1185">Reference proteome</keyword>
<evidence type="ECO:0000313" key="2">
    <source>
        <dbReference type="EMBL" id="MBW5487204.1"/>
    </source>
</evidence>
<organism evidence="2 3">
    <name type="scientific">Streptomyces bambusae</name>
    <dbReference type="NCBI Taxonomy" id="1550616"/>
    <lineage>
        <taxon>Bacteria</taxon>
        <taxon>Bacillati</taxon>
        <taxon>Actinomycetota</taxon>
        <taxon>Actinomycetes</taxon>
        <taxon>Kitasatosporales</taxon>
        <taxon>Streptomycetaceae</taxon>
        <taxon>Streptomyces</taxon>
    </lineage>
</organism>
<reference evidence="2 3" key="1">
    <citation type="submission" date="2019-12" db="EMBL/GenBank/DDBJ databases">
        <title>Genome sequence of Streptomyces bambusae.</title>
        <authorList>
            <person name="Bansal K."/>
            <person name="Choksket S."/>
            <person name="Korpole S."/>
            <person name="Patil P.B."/>
        </authorList>
    </citation>
    <scope>NUCLEOTIDE SEQUENCE [LARGE SCALE GENOMIC DNA]</scope>
    <source>
        <strain evidence="2 3">SK60</strain>
    </source>
</reference>
<dbReference type="SUPFAM" id="SSF52540">
    <property type="entry name" value="P-loop containing nucleoside triphosphate hydrolases"/>
    <property type="match status" value="1"/>
</dbReference>
<evidence type="ECO:0000313" key="3">
    <source>
        <dbReference type="Proteomes" id="UP000812013"/>
    </source>
</evidence>
<proteinExistence type="predicted"/>
<feature type="non-terminal residue" evidence="2">
    <location>
        <position position="1"/>
    </location>
</feature>
<feature type="domain" description="Orc1-like AAA ATPase" evidence="1">
    <location>
        <begin position="31"/>
        <end position="83"/>
    </location>
</feature>
<comment type="caution">
    <text evidence="2">The sequence shown here is derived from an EMBL/GenBank/DDBJ whole genome shotgun (WGS) entry which is preliminary data.</text>
</comment>
<protein>
    <submittedName>
        <fullName evidence="2">AAA family ATPase</fullName>
    </submittedName>
</protein>
<dbReference type="PANTHER" id="PTHR47691:SF3">
    <property type="entry name" value="HTH-TYPE TRANSCRIPTIONAL REGULATOR RV0890C-RELATED"/>
    <property type="match status" value="1"/>
</dbReference>
<dbReference type="Gene3D" id="3.40.50.300">
    <property type="entry name" value="P-loop containing nucleotide triphosphate hydrolases"/>
    <property type="match status" value="1"/>
</dbReference>
<dbReference type="Pfam" id="PF13191">
    <property type="entry name" value="AAA_16"/>
    <property type="match status" value="1"/>
</dbReference>
<accession>A0ABS6ZHF5</accession>
<gene>
    <name evidence="2" type="ORF">GPJ59_36735</name>
</gene>
<dbReference type="InterPro" id="IPR027417">
    <property type="entry name" value="P-loop_NTPase"/>
</dbReference>
<dbReference type="EMBL" id="WTFF01000724">
    <property type="protein sequence ID" value="MBW5487204.1"/>
    <property type="molecule type" value="Genomic_DNA"/>
</dbReference>
<feature type="non-terminal residue" evidence="2">
    <location>
        <position position="224"/>
    </location>
</feature>
<sequence>PPAGPQAMAAPQPPTHLAPPAAMLPRAPAGFVGRRDELARLSATVRAAGRPPLAVVTGPAGVGKTSLAVHWAYAHTGDFPDGILYADLHAGEPDGTGPRPAGVLHEFLQALGVPEDRLPKEARAAENLYRSLLAGRRALVLLDNARESAQVRPLLPGTDGCTVLVTSRNRLDGLVASDCARLLELARLTPADGVRVLRTVVGDARVAAEPAAAEELAALCDGLP</sequence>
<dbReference type="Proteomes" id="UP000812013">
    <property type="component" value="Unassembled WGS sequence"/>
</dbReference>
<evidence type="ECO:0000259" key="1">
    <source>
        <dbReference type="Pfam" id="PF13191"/>
    </source>
</evidence>